<reference evidence="2 3" key="1">
    <citation type="journal article" date="2015" name="Genome Biol. Evol.">
        <title>Comparative Genomics of a Bacterivorous Green Alga Reveals Evolutionary Causalities and Consequences of Phago-Mixotrophic Mode of Nutrition.</title>
        <authorList>
            <person name="Burns J.A."/>
            <person name="Paasch A."/>
            <person name="Narechania A."/>
            <person name="Kim E."/>
        </authorList>
    </citation>
    <scope>NUCLEOTIDE SEQUENCE [LARGE SCALE GENOMIC DNA]</scope>
    <source>
        <strain evidence="2 3">PLY_AMNH</strain>
    </source>
</reference>
<dbReference type="AlphaFoldDB" id="A0AAE0CBQ7"/>
<feature type="compositionally biased region" description="Basic residues" evidence="1">
    <location>
        <begin position="176"/>
        <end position="185"/>
    </location>
</feature>
<name>A0AAE0CBQ7_9CHLO</name>
<organism evidence="2 3">
    <name type="scientific">Cymbomonas tetramitiformis</name>
    <dbReference type="NCBI Taxonomy" id="36881"/>
    <lineage>
        <taxon>Eukaryota</taxon>
        <taxon>Viridiplantae</taxon>
        <taxon>Chlorophyta</taxon>
        <taxon>Pyramimonadophyceae</taxon>
        <taxon>Pyramimonadales</taxon>
        <taxon>Pyramimonadaceae</taxon>
        <taxon>Cymbomonas</taxon>
    </lineage>
</organism>
<feature type="region of interest" description="Disordered" evidence="1">
    <location>
        <begin position="1"/>
        <end position="185"/>
    </location>
</feature>
<proteinExistence type="predicted"/>
<gene>
    <name evidence="2" type="ORF">CYMTET_38583</name>
</gene>
<dbReference type="Proteomes" id="UP001190700">
    <property type="component" value="Unassembled WGS sequence"/>
</dbReference>
<accession>A0AAE0CBQ7</accession>
<evidence type="ECO:0000313" key="3">
    <source>
        <dbReference type="Proteomes" id="UP001190700"/>
    </source>
</evidence>
<protein>
    <submittedName>
        <fullName evidence="2">Uncharacterized protein</fullName>
    </submittedName>
</protein>
<dbReference type="EMBL" id="LGRX02025634">
    <property type="protein sequence ID" value="KAK3252107.1"/>
    <property type="molecule type" value="Genomic_DNA"/>
</dbReference>
<feature type="compositionally biased region" description="Polar residues" evidence="1">
    <location>
        <begin position="1"/>
        <end position="10"/>
    </location>
</feature>
<evidence type="ECO:0000256" key="1">
    <source>
        <dbReference type="SAM" id="MobiDB-lite"/>
    </source>
</evidence>
<comment type="caution">
    <text evidence="2">The sequence shown here is derived from an EMBL/GenBank/DDBJ whole genome shotgun (WGS) entry which is preliminary data.</text>
</comment>
<keyword evidence="3" id="KW-1185">Reference proteome</keyword>
<sequence length="185" mass="20614">MVSAAANQRGRSPLLRPLPIHSPSPPPSKRGIKLQRKSNPLPILPDRKGAPKDAPPLKPVNKRRLAEIPISEKGTAKQGSAAQRLGRPLARPNGVWSPPPDLAEPPNQHTARGKKIAEKQESTPEILGWDEAESQMRRTEGEMQLTDRSKLDKEKKEHRGFTKAKLSPYGRMDKATHRRVRLPKL</sequence>
<evidence type="ECO:0000313" key="2">
    <source>
        <dbReference type="EMBL" id="KAK3252107.1"/>
    </source>
</evidence>
<feature type="compositionally biased region" description="Basic and acidic residues" evidence="1">
    <location>
        <begin position="134"/>
        <end position="160"/>
    </location>
</feature>